<proteinExistence type="predicted"/>
<name>A0ACA9QLK5_9GLOM</name>
<dbReference type="Proteomes" id="UP000789702">
    <property type="component" value="Unassembled WGS sequence"/>
</dbReference>
<feature type="non-terminal residue" evidence="1">
    <location>
        <position position="40"/>
    </location>
</feature>
<keyword evidence="2" id="KW-1185">Reference proteome</keyword>
<protein>
    <submittedName>
        <fullName evidence="1">7190_t:CDS:1</fullName>
    </submittedName>
</protein>
<dbReference type="EMBL" id="CAJVPU010047303">
    <property type="protein sequence ID" value="CAG8753382.1"/>
    <property type="molecule type" value="Genomic_DNA"/>
</dbReference>
<sequence length="40" mass="4459">VGEMGRKESSRRWNGISEKWIRGSRLSVKLAVGENSVGEI</sequence>
<evidence type="ECO:0000313" key="2">
    <source>
        <dbReference type="Proteomes" id="UP000789702"/>
    </source>
</evidence>
<organism evidence="1 2">
    <name type="scientific">Dentiscutata heterogama</name>
    <dbReference type="NCBI Taxonomy" id="1316150"/>
    <lineage>
        <taxon>Eukaryota</taxon>
        <taxon>Fungi</taxon>
        <taxon>Fungi incertae sedis</taxon>
        <taxon>Mucoromycota</taxon>
        <taxon>Glomeromycotina</taxon>
        <taxon>Glomeromycetes</taxon>
        <taxon>Diversisporales</taxon>
        <taxon>Gigasporaceae</taxon>
        <taxon>Dentiscutata</taxon>
    </lineage>
</organism>
<reference evidence="1" key="1">
    <citation type="submission" date="2021-06" db="EMBL/GenBank/DDBJ databases">
        <authorList>
            <person name="Kallberg Y."/>
            <person name="Tangrot J."/>
            <person name="Rosling A."/>
        </authorList>
    </citation>
    <scope>NUCLEOTIDE SEQUENCE</scope>
    <source>
        <strain evidence="1">IL203A</strain>
    </source>
</reference>
<evidence type="ECO:0000313" key="1">
    <source>
        <dbReference type="EMBL" id="CAG8753382.1"/>
    </source>
</evidence>
<feature type="non-terminal residue" evidence="1">
    <location>
        <position position="1"/>
    </location>
</feature>
<gene>
    <name evidence="1" type="ORF">DHETER_LOCUS14786</name>
</gene>
<accession>A0ACA9QLK5</accession>
<comment type="caution">
    <text evidence="1">The sequence shown here is derived from an EMBL/GenBank/DDBJ whole genome shotgun (WGS) entry which is preliminary data.</text>
</comment>